<dbReference type="AlphaFoldDB" id="A0A165G0Q7"/>
<dbReference type="PANTHER" id="PTHR34223:SF51">
    <property type="entry name" value="OS06G0556300 PROTEIN"/>
    <property type="match status" value="1"/>
</dbReference>
<feature type="region of interest" description="Disordered" evidence="1">
    <location>
        <begin position="1"/>
        <end position="31"/>
    </location>
</feature>
<reference evidence="2" key="1">
    <citation type="submission" date="2016-04" db="EMBL/GenBank/DDBJ databases">
        <title>Structural Organization of Fatty Acid Desaturase Loci in Linseed Lines with Contrasting Linolenic Acid Contents.</title>
        <authorList>
            <person name="Thambugala D."/>
            <person name="Ragupathy R."/>
            <person name="Cloutier S."/>
        </authorList>
    </citation>
    <scope>NUCLEOTIDE SEQUENCE</scope>
</reference>
<dbReference type="InterPro" id="IPR053197">
    <property type="entry name" value="F-box_SCFL_complex_component"/>
</dbReference>
<dbReference type="EMBL" id="KX034557">
    <property type="protein sequence ID" value="AMY26626.1"/>
    <property type="molecule type" value="Genomic_DNA"/>
</dbReference>
<organism evidence="2">
    <name type="scientific">Linum usitatissimum</name>
    <name type="common">Flax</name>
    <name type="synonym">Linum humile</name>
    <dbReference type="NCBI Taxonomy" id="4006"/>
    <lineage>
        <taxon>Eukaryota</taxon>
        <taxon>Viridiplantae</taxon>
        <taxon>Streptophyta</taxon>
        <taxon>Embryophyta</taxon>
        <taxon>Tracheophyta</taxon>
        <taxon>Spermatophyta</taxon>
        <taxon>Magnoliopsida</taxon>
        <taxon>eudicotyledons</taxon>
        <taxon>Gunneridae</taxon>
        <taxon>Pentapetalae</taxon>
        <taxon>rosids</taxon>
        <taxon>fabids</taxon>
        <taxon>Malpighiales</taxon>
        <taxon>Linaceae</taxon>
        <taxon>Linum</taxon>
    </lineage>
</organism>
<feature type="compositionally biased region" description="Basic and acidic residues" evidence="1">
    <location>
        <begin position="7"/>
        <end position="21"/>
    </location>
</feature>
<sequence>MDMTNNSRREAGKAWEKQSGKEEDDDSSMDRLNYLPEPLIRHILTLMDTRSASCSDLSTIPKMEMHLETPICSRFSSKNMSNYLSSDLQKVRGKGSVVSLSSIESQQDLFFCSFFAGEEEVIIDPFSNLPCLKQLVLNTIFNNGNDDIRLRISGLQLLSLSLSDSGFHKMEIYTPKLKHFTLLYSHHLVEFTELALPSLDRADIHVEYLRVLSEEFTELALPSLDRADIHVEYLRVLSEDEGTDGEVEDEGMDGEVEDEGTDGEFDVEDWNEYTKQQMVPFFHGLSNATSLVLCSRTIQLLWKISYYLEDQPSPFTRLKSLIVGSPSRSPDDVLSSLLNYFLKGSSDMKPVVKFS</sequence>
<proteinExistence type="predicted"/>
<name>A0A165G0Q7_LINUS</name>
<protein>
    <submittedName>
        <fullName evidence="2">Uncharacterized protein</fullName>
    </submittedName>
</protein>
<evidence type="ECO:0000256" key="1">
    <source>
        <dbReference type="SAM" id="MobiDB-lite"/>
    </source>
</evidence>
<dbReference type="PANTHER" id="PTHR34223">
    <property type="entry name" value="OS11G0201299 PROTEIN"/>
    <property type="match status" value="1"/>
</dbReference>
<evidence type="ECO:0000313" key="2">
    <source>
        <dbReference type="EMBL" id="AMY26626.1"/>
    </source>
</evidence>
<accession>A0A165G0Q7</accession>
<feature type="region of interest" description="Disordered" evidence="1">
    <location>
        <begin position="241"/>
        <end position="261"/>
    </location>
</feature>